<accession>A0A9R1UNY3</accession>
<organism evidence="1 2">
    <name type="scientific">Lactuca sativa</name>
    <name type="common">Garden lettuce</name>
    <dbReference type="NCBI Taxonomy" id="4236"/>
    <lineage>
        <taxon>Eukaryota</taxon>
        <taxon>Viridiplantae</taxon>
        <taxon>Streptophyta</taxon>
        <taxon>Embryophyta</taxon>
        <taxon>Tracheophyta</taxon>
        <taxon>Spermatophyta</taxon>
        <taxon>Magnoliopsida</taxon>
        <taxon>eudicotyledons</taxon>
        <taxon>Gunneridae</taxon>
        <taxon>Pentapetalae</taxon>
        <taxon>asterids</taxon>
        <taxon>campanulids</taxon>
        <taxon>Asterales</taxon>
        <taxon>Asteraceae</taxon>
        <taxon>Cichorioideae</taxon>
        <taxon>Cichorieae</taxon>
        <taxon>Lactucinae</taxon>
        <taxon>Lactuca</taxon>
    </lineage>
</organism>
<name>A0A9R1UNY3_LACSA</name>
<dbReference type="EMBL" id="NBSK02000008">
    <property type="protein sequence ID" value="KAJ0191015.1"/>
    <property type="molecule type" value="Genomic_DNA"/>
</dbReference>
<reference evidence="1 2" key="1">
    <citation type="journal article" date="2017" name="Nat. Commun.">
        <title>Genome assembly with in vitro proximity ligation data and whole-genome triplication in lettuce.</title>
        <authorList>
            <person name="Reyes-Chin-Wo S."/>
            <person name="Wang Z."/>
            <person name="Yang X."/>
            <person name="Kozik A."/>
            <person name="Arikit S."/>
            <person name="Song C."/>
            <person name="Xia L."/>
            <person name="Froenicke L."/>
            <person name="Lavelle D.O."/>
            <person name="Truco M.J."/>
            <person name="Xia R."/>
            <person name="Zhu S."/>
            <person name="Xu C."/>
            <person name="Xu H."/>
            <person name="Xu X."/>
            <person name="Cox K."/>
            <person name="Korf I."/>
            <person name="Meyers B.C."/>
            <person name="Michelmore R.W."/>
        </authorList>
    </citation>
    <scope>NUCLEOTIDE SEQUENCE [LARGE SCALE GENOMIC DNA]</scope>
    <source>
        <strain evidence="2">cv. Salinas</strain>
        <tissue evidence="1">Seedlings</tissue>
    </source>
</reference>
<protein>
    <recommendedName>
        <fullName evidence="3">Reverse transcriptase domain-containing protein</fullName>
    </recommendedName>
</protein>
<sequence length="141" mass="16270">MLISDDMAFSVDVFDEILEKELGGWKEMETKGYMVLQEGDFDVKHELQELEKLLEENAHVVVIEQKPKFELKDLPEHLEYAFLEENDQKPVIVAEILVEVLKKQKNAITWKITDIKGISPSDCSLKINLEERAKPNIVTSK</sequence>
<evidence type="ECO:0000313" key="2">
    <source>
        <dbReference type="Proteomes" id="UP000235145"/>
    </source>
</evidence>
<dbReference type="Proteomes" id="UP000235145">
    <property type="component" value="Unassembled WGS sequence"/>
</dbReference>
<keyword evidence="2" id="KW-1185">Reference proteome</keyword>
<gene>
    <name evidence="1" type="ORF">LSAT_V11C800437990</name>
</gene>
<comment type="caution">
    <text evidence="1">The sequence shown here is derived from an EMBL/GenBank/DDBJ whole genome shotgun (WGS) entry which is preliminary data.</text>
</comment>
<evidence type="ECO:0008006" key="3">
    <source>
        <dbReference type="Google" id="ProtNLM"/>
    </source>
</evidence>
<dbReference type="AlphaFoldDB" id="A0A9R1UNY3"/>
<evidence type="ECO:0000313" key="1">
    <source>
        <dbReference type="EMBL" id="KAJ0191015.1"/>
    </source>
</evidence>
<proteinExistence type="predicted"/>